<evidence type="ECO:0000256" key="2">
    <source>
        <dbReference type="ARBA" id="ARBA00022741"/>
    </source>
</evidence>
<feature type="region of interest" description="Disordered" evidence="6">
    <location>
        <begin position="167"/>
        <end position="193"/>
    </location>
</feature>
<name>A0A085WJW5_9BACT</name>
<evidence type="ECO:0000313" key="9">
    <source>
        <dbReference type="Proteomes" id="UP000028725"/>
    </source>
</evidence>
<feature type="domain" description="Protein kinase" evidence="7">
    <location>
        <begin position="22"/>
        <end position="312"/>
    </location>
</feature>
<dbReference type="EMBL" id="JMCB01000006">
    <property type="protein sequence ID" value="KFE67978.1"/>
    <property type="molecule type" value="Genomic_DNA"/>
</dbReference>
<dbReference type="PROSITE" id="PS50011">
    <property type="entry name" value="PROTEIN_KINASE_DOM"/>
    <property type="match status" value="1"/>
</dbReference>
<dbReference type="InterPro" id="IPR049052">
    <property type="entry name" value="nSTAND1"/>
</dbReference>
<dbReference type="InterPro" id="IPR011009">
    <property type="entry name" value="Kinase-like_dom_sf"/>
</dbReference>
<dbReference type="SUPFAM" id="SSF52540">
    <property type="entry name" value="P-loop containing nucleoside triphosphate hydrolases"/>
    <property type="match status" value="1"/>
</dbReference>
<dbReference type="Pfam" id="PF03781">
    <property type="entry name" value="FGE-sulfatase"/>
    <property type="match status" value="1"/>
</dbReference>
<dbReference type="RefSeq" id="WP_044188364.1">
    <property type="nucleotide sequence ID" value="NZ_JMCB01000006.1"/>
</dbReference>
<dbReference type="PANTHER" id="PTHR43289">
    <property type="entry name" value="MITOGEN-ACTIVATED PROTEIN KINASE KINASE KINASE 20-RELATED"/>
    <property type="match status" value="1"/>
</dbReference>
<evidence type="ECO:0000259" key="7">
    <source>
        <dbReference type="PROSITE" id="PS50011"/>
    </source>
</evidence>
<evidence type="ECO:0000256" key="6">
    <source>
        <dbReference type="SAM" id="MobiDB-lite"/>
    </source>
</evidence>
<keyword evidence="4 5" id="KW-0067">ATP-binding</keyword>
<dbReference type="GO" id="GO:0005524">
    <property type="term" value="F:ATP binding"/>
    <property type="evidence" value="ECO:0007669"/>
    <property type="project" value="UniProtKB-UniRule"/>
</dbReference>
<dbReference type="InterPro" id="IPR042095">
    <property type="entry name" value="SUMF_sf"/>
</dbReference>
<dbReference type="Gene3D" id="3.30.200.20">
    <property type="entry name" value="Phosphorylase Kinase, domain 1"/>
    <property type="match status" value="1"/>
</dbReference>
<evidence type="ECO:0000256" key="4">
    <source>
        <dbReference type="ARBA" id="ARBA00022840"/>
    </source>
</evidence>
<dbReference type="CDD" id="cd14014">
    <property type="entry name" value="STKc_PknB_like"/>
    <property type="match status" value="1"/>
</dbReference>
<dbReference type="STRING" id="394096.DB31_7215"/>
<keyword evidence="9" id="KW-1185">Reference proteome</keyword>
<organism evidence="8 9">
    <name type="scientific">Hyalangium minutum</name>
    <dbReference type="NCBI Taxonomy" id="394096"/>
    <lineage>
        <taxon>Bacteria</taxon>
        <taxon>Pseudomonadati</taxon>
        <taxon>Myxococcota</taxon>
        <taxon>Myxococcia</taxon>
        <taxon>Myxococcales</taxon>
        <taxon>Cystobacterineae</taxon>
        <taxon>Archangiaceae</taxon>
        <taxon>Hyalangium</taxon>
    </lineage>
</organism>
<evidence type="ECO:0000256" key="3">
    <source>
        <dbReference type="ARBA" id="ARBA00022777"/>
    </source>
</evidence>
<feature type="binding site" evidence="5">
    <location>
        <position position="51"/>
    </location>
    <ligand>
        <name>ATP</name>
        <dbReference type="ChEBI" id="CHEBI:30616"/>
    </ligand>
</feature>
<dbReference type="Proteomes" id="UP000028725">
    <property type="component" value="Unassembled WGS sequence"/>
</dbReference>
<dbReference type="SUPFAM" id="SSF56112">
    <property type="entry name" value="Protein kinase-like (PK-like)"/>
    <property type="match status" value="1"/>
</dbReference>
<dbReference type="Gene3D" id="1.10.510.10">
    <property type="entry name" value="Transferase(Phosphotransferase) domain 1"/>
    <property type="match status" value="1"/>
</dbReference>
<dbReference type="PANTHER" id="PTHR43289:SF34">
    <property type="entry name" value="SERINE_THREONINE-PROTEIN KINASE YBDM-RELATED"/>
    <property type="match status" value="1"/>
</dbReference>
<dbReference type="Gene3D" id="3.90.1580.10">
    <property type="entry name" value="paralog of FGE (formylglycine-generating enzyme)"/>
    <property type="match status" value="1"/>
</dbReference>
<dbReference type="InterPro" id="IPR027417">
    <property type="entry name" value="P-loop_NTPase"/>
</dbReference>
<keyword evidence="1" id="KW-0808">Transferase</keyword>
<dbReference type="Pfam" id="PF20703">
    <property type="entry name" value="nSTAND1"/>
    <property type="match status" value="1"/>
</dbReference>
<protein>
    <recommendedName>
        <fullName evidence="7">Protein kinase domain-containing protein</fullName>
    </recommendedName>
</protein>
<dbReference type="InterPro" id="IPR017441">
    <property type="entry name" value="Protein_kinase_ATP_BS"/>
</dbReference>
<proteinExistence type="predicted"/>
<dbReference type="InterPro" id="IPR000719">
    <property type="entry name" value="Prot_kinase_dom"/>
</dbReference>
<reference evidence="8 9" key="1">
    <citation type="submission" date="2014-04" db="EMBL/GenBank/DDBJ databases">
        <title>Genome assembly of Hyalangium minutum DSM 14724.</title>
        <authorList>
            <person name="Sharma G."/>
            <person name="Subramanian S."/>
        </authorList>
    </citation>
    <scope>NUCLEOTIDE SEQUENCE [LARGE SCALE GENOMIC DNA]</scope>
    <source>
        <strain evidence="8 9">DSM 14724</strain>
    </source>
</reference>
<dbReference type="InterPro" id="IPR005532">
    <property type="entry name" value="SUMF_dom"/>
</dbReference>
<dbReference type="OrthoDB" id="5476619at2"/>
<dbReference type="SUPFAM" id="SSF56436">
    <property type="entry name" value="C-type lectin-like"/>
    <property type="match status" value="1"/>
</dbReference>
<evidence type="ECO:0000256" key="5">
    <source>
        <dbReference type="PROSITE-ProRule" id="PRU10141"/>
    </source>
</evidence>
<dbReference type="InterPro" id="IPR016187">
    <property type="entry name" value="CTDL_fold"/>
</dbReference>
<keyword evidence="3" id="KW-0418">Kinase</keyword>
<dbReference type="SMART" id="SM00220">
    <property type="entry name" value="S_TKc"/>
    <property type="match status" value="1"/>
</dbReference>
<gene>
    <name evidence="8" type="ORF">DB31_7215</name>
</gene>
<dbReference type="AlphaFoldDB" id="A0A085WJW5"/>
<accession>A0A085WJW5</accession>
<evidence type="ECO:0000256" key="1">
    <source>
        <dbReference type="ARBA" id="ARBA00022679"/>
    </source>
</evidence>
<keyword evidence="2 5" id="KW-0547">Nucleotide-binding</keyword>
<dbReference type="Pfam" id="PF00069">
    <property type="entry name" value="Pkinase"/>
    <property type="match status" value="2"/>
</dbReference>
<evidence type="ECO:0000313" key="8">
    <source>
        <dbReference type="EMBL" id="KFE67978.1"/>
    </source>
</evidence>
<dbReference type="PROSITE" id="PS00107">
    <property type="entry name" value="PROTEIN_KINASE_ATP"/>
    <property type="match status" value="1"/>
</dbReference>
<sequence length="1274" mass="139443">MASPASSPPPDAWTPPQEFDEYRLIRLIGRGRTGRVYLAHDTLLERPVAVKFIPALGPNALSHFLVEARAAARIQHPNVVTLYRVGQLEEQPYLISEFIRGVSLDRLAKPVSGERALSIGKDLARGLSAAHRRGVLHRDIKPGNAVLTESGEVKLLDFGLAKLLDSSAAEPGKSPSRPPTPPELPAELDPDASPGFGARSLDGVFLPSLPRGALVGTPYYMSPEAWAGEDLTARSDVYSLGLVLYELVSGKGPFRDVPWRELSEEVRSRDARPLAEAATGVDPNLAAVIERCLRREPSERYSSAAAMLDALEQVGRDELSAGAIPEGNPFRGLQAFEAEHRALFFGRRREQRAVIERLKGEPFLLITGDSGVGKSSLCLAGVIPLIAEGVLEDGRKWKSARLVPGRRPVAALAAALAPVLEMEEEPLAQLLHTEPTQLARRLRAKLGAKDGLILYMDQLEELVTLSVPEEAAQAGLALGELAEGVTGVRLLATGRSDFLTRLTAVPGLGAELPRALYLLRALTPEEMREAIVGPARVKGVRFESEALVDTLVAATAATEGGLPLLQFALAELWEARDKAAEVITQAALDGLGGVSGALAKHADAAVDSLLPDQRVAARGVLLRLITADGTRARKTDRELVGADPRYRAALEALVRARLLVAREAEDGTSYEVAHEALVTGWKTLARWLAEAAERREVQARLESSAAQWERLGHTRDVLWGSRQLAETAVLDPGELTRREQEFLEESRRTVVRSRRARRALAAGFLLLLGLVYGSGRLRERMQLEEQVRTLLAESTRGLEQARGEREALVVERAEAFQRYGAGLKAEGEAAWTHAASRSAQVRQHFNAVAYGLERALVLAPDRGIVREALADYLYERALLAEQEGELATLPALLQRLRLYDVDEQRWSRWTAPALVTLEVEAPGAEVELLPLADDADLDEEPRTPVRFTSGTWKGTPVLPGLYQLTARAPGHVPASMPLQLTRGEKRLLKLPLLPEGTLPQDFIYVPPGPLRFGSSVDAMRDFLKTVPLHERSTAGFLIARHETTYQQWLAFLEELPEEERIRRTPGVKDSVGQLKLERVQGTWVLHLKPSPGSPEYVVREGAKLRYAERTQRAEQDWLRMPVTGINLTDAEAYVAWLARRPLSQGGVPGARLCTELEWERAARGVDGREYPHGPKLEVDDANIDSTYGQRSGGFGPDEVGTYPRSASPFGVEDMAGNAWEWTRNWWDSTKPVARGGSYYYGPNTARSANRDSSDASLRDLTVGLRVCATPPSGK</sequence>
<dbReference type="GO" id="GO:0004674">
    <property type="term" value="F:protein serine/threonine kinase activity"/>
    <property type="evidence" value="ECO:0007669"/>
    <property type="project" value="TreeGrafter"/>
</dbReference>
<comment type="caution">
    <text evidence="8">The sequence shown here is derived from an EMBL/GenBank/DDBJ whole genome shotgun (WGS) entry which is preliminary data.</text>
</comment>